<accession>A0A5J4WFV8</accession>
<proteinExistence type="predicted"/>
<feature type="region of interest" description="Disordered" evidence="1">
    <location>
        <begin position="118"/>
        <end position="176"/>
    </location>
</feature>
<dbReference type="EMBL" id="SNRW01002114">
    <property type="protein sequence ID" value="KAA6393867.1"/>
    <property type="molecule type" value="Genomic_DNA"/>
</dbReference>
<feature type="compositionally biased region" description="Polar residues" evidence="1">
    <location>
        <begin position="205"/>
        <end position="219"/>
    </location>
</feature>
<feature type="compositionally biased region" description="Basic and acidic residues" evidence="1">
    <location>
        <begin position="131"/>
        <end position="142"/>
    </location>
</feature>
<feature type="compositionally biased region" description="Basic residues" evidence="1">
    <location>
        <begin position="118"/>
        <end position="130"/>
    </location>
</feature>
<evidence type="ECO:0000313" key="3">
    <source>
        <dbReference type="Proteomes" id="UP000324800"/>
    </source>
</evidence>
<feature type="compositionally biased region" description="Basic and acidic residues" evidence="1">
    <location>
        <begin position="150"/>
        <end position="176"/>
    </location>
</feature>
<evidence type="ECO:0000313" key="2">
    <source>
        <dbReference type="EMBL" id="KAA6393867.1"/>
    </source>
</evidence>
<protein>
    <submittedName>
        <fullName evidence="2">Uncharacterized protein</fullName>
    </submittedName>
</protein>
<comment type="caution">
    <text evidence="2">The sequence shown here is derived from an EMBL/GenBank/DDBJ whole genome shotgun (WGS) entry which is preliminary data.</text>
</comment>
<feature type="non-terminal residue" evidence="2">
    <location>
        <position position="225"/>
    </location>
</feature>
<organism evidence="2 3">
    <name type="scientific">Streblomastix strix</name>
    <dbReference type="NCBI Taxonomy" id="222440"/>
    <lineage>
        <taxon>Eukaryota</taxon>
        <taxon>Metamonada</taxon>
        <taxon>Preaxostyla</taxon>
        <taxon>Oxymonadida</taxon>
        <taxon>Streblomastigidae</taxon>
        <taxon>Streblomastix</taxon>
    </lineage>
</organism>
<dbReference type="AlphaFoldDB" id="A0A5J4WFV8"/>
<sequence length="225" mass="26214">MEDAMRRNNQIAQYLEELSIRKYVEAMRSAYRIEENNEIQENVQQMNIDAARIIDITVKLEGIKENNEKAGNILSSINSPSRWAHPIESLSALYGRMKWGYKRFVEGLEKRIQENRIAKKNPVKKKNTINKKKEQKNDENEKISYSSSDENQKEKSQSDSDKSTGSDKERSKEKIIRDHTKGELVLSVESLEDTNWDEWVSGSSFFSLDSEGINDQENWYQEGLR</sequence>
<dbReference type="Proteomes" id="UP000324800">
    <property type="component" value="Unassembled WGS sequence"/>
</dbReference>
<name>A0A5J4WFV8_9EUKA</name>
<feature type="region of interest" description="Disordered" evidence="1">
    <location>
        <begin position="205"/>
        <end position="225"/>
    </location>
</feature>
<reference evidence="2 3" key="1">
    <citation type="submission" date="2019-03" db="EMBL/GenBank/DDBJ databases">
        <title>Single cell metagenomics reveals metabolic interactions within the superorganism composed of flagellate Streblomastix strix and complex community of Bacteroidetes bacteria on its surface.</title>
        <authorList>
            <person name="Treitli S.C."/>
            <person name="Kolisko M."/>
            <person name="Husnik F."/>
            <person name="Keeling P."/>
            <person name="Hampl V."/>
        </authorList>
    </citation>
    <scope>NUCLEOTIDE SEQUENCE [LARGE SCALE GENOMIC DNA]</scope>
    <source>
        <strain evidence="2">ST1C</strain>
    </source>
</reference>
<evidence type="ECO:0000256" key="1">
    <source>
        <dbReference type="SAM" id="MobiDB-lite"/>
    </source>
</evidence>
<gene>
    <name evidence="2" type="ORF">EZS28_010607</name>
</gene>